<dbReference type="Pfam" id="PF08818">
    <property type="entry name" value="DUF1801"/>
    <property type="match status" value="1"/>
</dbReference>
<dbReference type="Pfam" id="PF13376">
    <property type="entry name" value="OmdA"/>
    <property type="match status" value="1"/>
</dbReference>
<proteinExistence type="predicted"/>
<comment type="caution">
    <text evidence="2">The sequence shown here is derived from an EMBL/GenBank/DDBJ whole genome shotgun (WGS) entry which is preliminary data.</text>
</comment>
<dbReference type="AlphaFoldDB" id="A0A2N0ZLQ6"/>
<organism evidence="2 3">
    <name type="scientific">Cytobacillus horneckiae</name>
    <dbReference type="NCBI Taxonomy" id="549687"/>
    <lineage>
        <taxon>Bacteria</taxon>
        <taxon>Bacillati</taxon>
        <taxon>Bacillota</taxon>
        <taxon>Bacilli</taxon>
        <taxon>Bacillales</taxon>
        <taxon>Bacillaceae</taxon>
        <taxon>Cytobacillus</taxon>
    </lineage>
</organism>
<evidence type="ECO:0000313" key="2">
    <source>
        <dbReference type="EMBL" id="PKG30432.1"/>
    </source>
</evidence>
<name>A0A2N0ZLQ6_9BACI</name>
<evidence type="ECO:0000313" key="3">
    <source>
        <dbReference type="Proteomes" id="UP000233343"/>
    </source>
</evidence>
<accession>A0A2N0ZLQ6</accession>
<dbReference type="InterPro" id="IPR042216">
    <property type="entry name" value="MitoNEET_CISD"/>
</dbReference>
<feature type="domain" description="YdhG-like" evidence="1">
    <location>
        <begin position="20"/>
        <end position="117"/>
    </location>
</feature>
<dbReference type="RefSeq" id="WP_083957516.1">
    <property type="nucleotide sequence ID" value="NZ_JAFDQP010000009.1"/>
</dbReference>
<dbReference type="EMBL" id="PISD01000008">
    <property type="protein sequence ID" value="PKG30432.1"/>
    <property type="molecule type" value="Genomic_DNA"/>
</dbReference>
<dbReference type="Gene3D" id="3.40.5.90">
    <property type="entry name" value="CDGSH iron-sulfur domain, mitoNEET-type"/>
    <property type="match status" value="1"/>
</dbReference>
<protein>
    <recommendedName>
        <fullName evidence="1">YdhG-like domain-containing protein</fullName>
    </recommendedName>
</protein>
<keyword evidence="3" id="KW-1185">Reference proteome</keyword>
<dbReference type="Proteomes" id="UP000233343">
    <property type="component" value="Unassembled WGS sequence"/>
</dbReference>
<evidence type="ECO:0000259" key="1">
    <source>
        <dbReference type="Pfam" id="PF08818"/>
    </source>
</evidence>
<dbReference type="InterPro" id="IPR016786">
    <property type="entry name" value="YdeI_bac"/>
</dbReference>
<dbReference type="SUPFAM" id="SSF159888">
    <property type="entry name" value="YdhG-like"/>
    <property type="match status" value="1"/>
</dbReference>
<reference evidence="2 3" key="1">
    <citation type="journal article" date="2010" name="Int. J. Syst. Evol. Microbiol.">
        <title>Bacillus horneckiae sp. nov., isolated from a spacecraft-assembly clean room.</title>
        <authorList>
            <person name="Vaishampayan P."/>
            <person name="Probst A."/>
            <person name="Krishnamurthi S."/>
            <person name="Ghosh S."/>
            <person name="Osman S."/>
            <person name="McDowall A."/>
            <person name="Ruckmani A."/>
            <person name="Mayilraj S."/>
            <person name="Venkateswaran K."/>
        </authorList>
    </citation>
    <scope>NUCLEOTIDE SEQUENCE [LARGE SCALE GENOMIC DNA]</scope>
    <source>
        <strain evidence="3">1PO1SC</strain>
    </source>
</reference>
<sequence length="220" mass="25783">MTNSRLNPKVDEFLSETKKWKEEFENLRNIVLECELTEEFKWMHPCYTFEKKNIVLIHGFKEYCALLFHKGEWLKDPNGILIQQTENVQAARQIRFTNVQEIVELEPILKAYIYEAIEVEKAGLEVKKKHKEMIIPEELQNKFEEIPALKTAFEALTPGRQRAYILYFSQPKQSKTRDSRIEKYMQKILAGKGLNDCTCGLSQKLPNCDGSHKLLDKKTN</sequence>
<dbReference type="PIRSF" id="PIRSF021308">
    <property type="entry name" value="UCP021308"/>
    <property type="match status" value="1"/>
</dbReference>
<dbReference type="InterPro" id="IPR014922">
    <property type="entry name" value="YdhG-like"/>
</dbReference>
<gene>
    <name evidence="2" type="ORF">CWS20_03290</name>
</gene>
<dbReference type="Gene3D" id="3.90.1150.200">
    <property type="match status" value="1"/>
</dbReference>